<dbReference type="RefSeq" id="WP_005026072.1">
    <property type="nucleotide sequence ID" value="NZ_CP027365.1"/>
</dbReference>
<evidence type="ECO:0000313" key="1">
    <source>
        <dbReference type="EMBL" id="TNX85339.1"/>
    </source>
</evidence>
<dbReference type="EMBL" id="VFBM01000025">
    <property type="protein sequence ID" value="TNX85339.1"/>
    <property type="molecule type" value="Genomic_DNA"/>
</dbReference>
<dbReference type="AlphaFoldDB" id="A0A2T1IWA4"/>
<gene>
    <name evidence="1" type="ORF">FHY67_15110</name>
</gene>
<sequence>MLIFPHSFQKIKAVLTLDRIYDIFVLLVMGLIFLMVCIGLSRPVATNQYQNILILSKQAVHPKTQKMALELLQTKKIQRIYYLKLMRAYQFEQTQVKHYPAQAAEDLR</sequence>
<evidence type="ECO:0000313" key="2">
    <source>
        <dbReference type="Proteomes" id="UP000314285"/>
    </source>
</evidence>
<name>A0A2T1IWA4_ACIRA</name>
<proteinExistence type="predicted"/>
<protein>
    <submittedName>
        <fullName evidence="1">Uncharacterized protein</fullName>
    </submittedName>
</protein>
<dbReference type="STRING" id="40216.GCA_001917365_01951"/>
<organism evidence="1 2">
    <name type="scientific">Acinetobacter radioresistens</name>
    <dbReference type="NCBI Taxonomy" id="40216"/>
    <lineage>
        <taxon>Bacteria</taxon>
        <taxon>Pseudomonadati</taxon>
        <taxon>Pseudomonadota</taxon>
        <taxon>Gammaproteobacteria</taxon>
        <taxon>Moraxellales</taxon>
        <taxon>Moraxellaceae</taxon>
        <taxon>Acinetobacter</taxon>
    </lineage>
</organism>
<accession>A0A2T1IWA4</accession>
<reference evidence="1 2" key="1">
    <citation type="submission" date="2019-06" db="EMBL/GenBank/DDBJ databases">
        <title>Genome of Acinetobacter radioresistens APH1, a phenol degrading strain.</title>
        <authorList>
            <person name="Liu Y."/>
        </authorList>
    </citation>
    <scope>NUCLEOTIDE SEQUENCE [LARGE SCALE GENOMIC DNA]</scope>
    <source>
        <strain evidence="1 2">APH1</strain>
    </source>
</reference>
<dbReference type="Proteomes" id="UP000314285">
    <property type="component" value="Unassembled WGS sequence"/>
</dbReference>
<comment type="caution">
    <text evidence="1">The sequence shown here is derived from an EMBL/GenBank/DDBJ whole genome shotgun (WGS) entry which is preliminary data.</text>
</comment>